<organism evidence="7 8">
    <name type="scientific">Arabidopsis arenosa</name>
    <name type="common">Sand rock-cress</name>
    <name type="synonym">Cardaminopsis arenosa</name>
    <dbReference type="NCBI Taxonomy" id="38785"/>
    <lineage>
        <taxon>Eukaryota</taxon>
        <taxon>Viridiplantae</taxon>
        <taxon>Streptophyta</taxon>
        <taxon>Embryophyta</taxon>
        <taxon>Tracheophyta</taxon>
        <taxon>Spermatophyta</taxon>
        <taxon>Magnoliopsida</taxon>
        <taxon>eudicotyledons</taxon>
        <taxon>Gunneridae</taxon>
        <taxon>Pentapetalae</taxon>
        <taxon>rosids</taxon>
        <taxon>malvids</taxon>
        <taxon>Brassicales</taxon>
        <taxon>Brassicaceae</taxon>
        <taxon>Camelineae</taxon>
        <taxon>Arabidopsis</taxon>
    </lineage>
</organism>
<evidence type="ECO:0000259" key="6">
    <source>
        <dbReference type="PROSITE" id="PS50966"/>
    </source>
</evidence>
<evidence type="ECO:0000313" key="7">
    <source>
        <dbReference type="EMBL" id="CAE5982439.1"/>
    </source>
</evidence>
<feature type="domain" description="SWIM-type" evidence="6">
    <location>
        <begin position="137"/>
        <end position="169"/>
    </location>
</feature>
<feature type="region of interest" description="Disordered" evidence="5">
    <location>
        <begin position="201"/>
        <end position="234"/>
    </location>
</feature>
<evidence type="ECO:0000256" key="1">
    <source>
        <dbReference type="ARBA" id="ARBA00022723"/>
    </source>
</evidence>
<gene>
    <name evidence="7" type="ORF">AARE701A_LOCUS8616</name>
</gene>
<evidence type="ECO:0000313" key="8">
    <source>
        <dbReference type="Proteomes" id="UP000682877"/>
    </source>
</evidence>
<evidence type="ECO:0000256" key="4">
    <source>
        <dbReference type="PROSITE-ProRule" id="PRU00325"/>
    </source>
</evidence>
<evidence type="ECO:0000256" key="2">
    <source>
        <dbReference type="ARBA" id="ARBA00022771"/>
    </source>
</evidence>
<reference evidence="7" key="1">
    <citation type="submission" date="2021-01" db="EMBL/GenBank/DDBJ databases">
        <authorList>
            <person name="Bezrukov I."/>
        </authorList>
    </citation>
    <scope>NUCLEOTIDE SEQUENCE</scope>
</reference>
<keyword evidence="1" id="KW-0479">Metal-binding</keyword>
<name>A0A8S2A1M4_ARAAE</name>
<dbReference type="AlphaFoldDB" id="A0A8S2A1M4"/>
<evidence type="ECO:0000256" key="3">
    <source>
        <dbReference type="ARBA" id="ARBA00022833"/>
    </source>
</evidence>
<keyword evidence="3" id="KW-0862">Zinc</keyword>
<dbReference type="Pfam" id="PF10532">
    <property type="entry name" value="Plant_all_beta"/>
    <property type="match status" value="1"/>
</dbReference>
<dbReference type="EMBL" id="LR999453">
    <property type="protein sequence ID" value="CAE5982439.1"/>
    <property type="molecule type" value="Genomic_DNA"/>
</dbReference>
<protein>
    <recommendedName>
        <fullName evidence="6">SWIM-type domain-containing protein</fullName>
    </recommendedName>
</protein>
<dbReference type="Pfam" id="PF04434">
    <property type="entry name" value="SWIM"/>
    <property type="match status" value="1"/>
</dbReference>
<dbReference type="GO" id="GO:0008270">
    <property type="term" value="F:zinc ion binding"/>
    <property type="evidence" value="ECO:0007669"/>
    <property type="project" value="UniProtKB-KW"/>
</dbReference>
<feature type="compositionally biased region" description="Basic residues" evidence="5">
    <location>
        <begin position="215"/>
        <end position="231"/>
    </location>
</feature>
<evidence type="ECO:0000256" key="5">
    <source>
        <dbReference type="SAM" id="MobiDB-lite"/>
    </source>
</evidence>
<dbReference type="SMART" id="SM00575">
    <property type="entry name" value="ZnF_PMZ"/>
    <property type="match status" value="1"/>
</dbReference>
<dbReference type="InterPro" id="IPR007527">
    <property type="entry name" value="Znf_SWIM"/>
</dbReference>
<dbReference type="InterPro" id="IPR006564">
    <property type="entry name" value="Znf_PMZ"/>
</dbReference>
<dbReference type="InterPro" id="IPR018290">
    <property type="entry name" value="MULE_transposase_N"/>
</dbReference>
<dbReference type="Proteomes" id="UP000682877">
    <property type="component" value="Chromosome 3"/>
</dbReference>
<dbReference type="PROSITE" id="PS50966">
    <property type="entry name" value="ZF_SWIM"/>
    <property type="match status" value="1"/>
</dbReference>
<proteinExistence type="predicted"/>
<accession>A0A8S2A1M4</accession>
<keyword evidence="8" id="KW-1185">Reference proteome</keyword>
<keyword evidence="2 4" id="KW-0863">Zinc-finger</keyword>
<sequence length="436" mass="50051">MMENYIAVLLGPTEEIYISDDEDVGVYISSGENNRRYVLNVDVITPPELPEQLSRVELLNKSYVGKNYVELDSNEDEMRDSAAIILCECEEQGTVSNEAIVENYLHDLWVDAEKLKVTELNTFQLEYNVTSSEGKEYSVNLLLKTCSCKVFDIQKYHCVHALAGFIAFESDTTRTRVPDRSQWDIPDDIKALKVLPLPQKKKKGRTKVLRFPSTGKRRPKRQRTQNKRRSRQSLQWDPWYDERKNVKRIMDQLEEIGMMEGIPKRCPCGGRILDKISENDGDKGKRYYQCNVYKNDGLHIRKLWDKAMVEEVTRLREEVDNHHKNIQSLEYYQQEMRSDLKGNGKEIQKLKELVAHLAETFVVIEELMGLFEDGCSVEDGSSVKDGSSVEDGCCSVEDGCCSVIGTPLFLFNPVFFGGIIGNEKTKVTKEKRNSKI</sequence>